<keyword evidence="2" id="KW-0732">Signal</keyword>
<reference evidence="4" key="1">
    <citation type="journal article" date="2019" name="Int. J. Syst. Evol. Microbiol.">
        <title>The Global Catalogue of Microorganisms (GCM) 10K type strain sequencing project: providing services to taxonomists for standard genome sequencing and annotation.</title>
        <authorList>
            <consortium name="The Broad Institute Genomics Platform"/>
            <consortium name="The Broad Institute Genome Sequencing Center for Infectious Disease"/>
            <person name="Wu L."/>
            <person name="Ma J."/>
        </authorList>
    </citation>
    <scope>NUCLEOTIDE SEQUENCE [LARGE SCALE GENOMIC DNA]</scope>
    <source>
        <strain evidence="4">CCUG 58412</strain>
    </source>
</reference>
<feature type="signal peptide" evidence="2">
    <location>
        <begin position="1"/>
        <end position="23"/>
    </location>
</feature>
<dbReference type="InterPro" id="IPR011990">
    <property type="entry name" value="TPR-like_helical_dom_sf"/>
</dbReference>
<feature type="repeat" description="TPR" evidence="1">
    <location>
        <begin position="260"/>
        <end position="293"/>
    </location>
</feature>
<evidence type="ECO:0000256" key="1">
    <source>
        <dbReference type="PROSITE-ProRule" id="PRU00339"/>
    </source>
</evidence>
<dbReference type="SMART" id="SM00028">
    <property type="entry name" value="TPR"/>
    <property type="match status" value="1"/>
</dbReference>
<feature type="chain" id="PRO_5046243371" evidence="2">
    <location>
        <begin position="24"/>
        <end position="342"/>
    </location>
</feature>
<dbReference type="PROSITE" id="PS50005">
    <property type="entry name" value="TPR"/>
    <property type="match status" value="1"/>
</dbReference>
<sequence>MESRIKAMMAFFCLTLTPQLAQAQPDMVDTLELGHSIVMVTTDLPGGSNGRGSGVVVSPEYVATNCHVIANSNGANIAKFRDGYQPTGLKANWRRDLCLLKFTPLPFKPVPMRESKTLRYEEEVFTLSFPAGSPVPQPSYGTIKGIYAYDGGRIVRSSATFAMGSSGGALFDQDFNLIGLTTFKSPGHHAFFYSLPVEWIKELMESPETVSLKTEEVPFWALPMTERPFFMQVVIPYQNEEWATLKTIAEQWTSKEPESADAWYFLGLAEEGLLQLPQAEKDFKRAYSINPRDLDAMLALSRIALVQNNLGALESLQPAVSALDKTQGDLIAQQISKLKQSN</sequence>
<keyword evidence="1" id="KW-0802">TPR repeat</keyword>
<dbReference type="InterPro" id="IPR009003">
    <property type="entry name" value="Peptidase_S1_PA"/>
</dbReference>
<dbReference type="Proteomes" id="UP001597128">
    <property type="component" value="Unassembled WGS sequence"/>
</dbReference>
<dbReference type="SUPFAM" id="SSF50494">
    <property type="entry name" value="Trypsin-like serine proteases"/>
    <property type="match status" value="1"/>
</dbReference>
<evidence type="ECO:0000313" key="4">
    <source>
        <dbReference type="Proteomes" id="UP001597128"/>
    </source>
</evidence>
<accession>A0ABW3F8I5</accession>
<dbReference type="Pfam" id="PF13365">
    <property type="entry name" value="Trypsin_2"/>
    <property type="match status" value="1"/>
</dbReference>
<dbReference type="Gene3D" id="1.25.40.10">
    <property type="entry name" value="Tetratricopeptide repeat domain"/>
    <property type="match status" value="1"/>
</dbReference>
<keyword evidence="4" id="KW-1185">Reference proteome</keyword>
<dbReference type="EMBL" id="JBHTKB010000001">
    <property type="protein sequence ID" value="MFD0913773.1"/>
    <property type="molecule type" value="Genomic_DNA"/>
</dbReference>
<protein>
    <submittedName>
        <fullName evidence="3">Trypsin-like peptidase domain-containing protein</fullName>
    </submittedName>
</protein>
<proteinExistence type="predicted"/>
<organism evidence="3 4">
    <name type="scientific">Methylophilus luteus</name>
    <dbReference type="NCBI Taxonomy" id="640108"/>
    <lineage>
        <taxon>Bacteria</taxon>
        <taxon>Pseudomonadati</taxon>
        <taxon>Pseudomonadota</taxon>
        <taxon>Betaproteobacteria</taxon>
        <taxon>Nitrosomonadales</taxon>
        <taxon>Methylophilaceae</taxon>
        <taxon>Methylophilus</taxon>
    </lineage>
</organism>
<name>A0ABW3F8I5_9PROT</name>
<dbReference type="SUPFAM" id="SSF48452">
    <property type="entry name" value="TPR-like"/>
    <property type="match status" value="1"/>
</dbReference>
<dbReference type="PANTHER" id="PTHR43019">
    <property type="entry name" value="SERINE ENDOPROTEASE DEGS"/>
    <property type="match status" value="1"/>
</dbReference>
<comment type="caution">
    <text evidence="3">The sequence shown here is derived from an EMBL/GenBank/DDBJ whole genome shotgun (WGS) entry which is preliminary data.</text>
</comment>
<dbReference type="Gene3D" id="2.40.10.120">
    <property type="match status" value="1"/>
</dbReference>
<gene>
    <name evidence="3" type="ORF">ACFQ1Z_09475</name>
</gene>
<evidence type="ECO:0000313" key="3">
    <source>
        <dbReference type="EMBL" id="MFD0913773.1"/>
    </source>
</evidence>
<evidence type="ECO:0000256" key="2">
    <source>
        <dbReference type="SAM" id="SignalP"/>
    </source>
</evidence>
<dbReference type="InterPro" id="IPR019734">
    <property type="entry name" value="TPR_rpt"/>
</dbReference>
<dbReference type="RefSeq" id="WP_379057140.1">
    <property type="nucleotide sequence ID" value="NZ_JBHTKB010000001.1"/>
</dbReference>
<dbReference type="PANTHER" id="PTHR43019:SF23">
    <property type="entry name" value="PROTEASE DO-LIKE 5, CHLOROPLASTIC"/>
    <property type="match status" value="1"/>
</dbReference>